<dbReference type="InterPro" id="IPR023213">
    <property type="entry name" value="CAT-like_dom_sf"/>
</dbReference>
<proteinExistence type="predicted"/>
<dbReference type="Proteomes" id="UP000604273">
    <property type="component" value="Unassembled WGS sequence"/>
</dbReference>
<gene>
    <name evidence="2" type="ORF">FGADI_3576</name>
</gene>
<evidence type="ECO:0000259" key="1">
    <source>
        <dbReference type="Pfam" id="PF06985"/>
    </source>
</evidence>
<dbReference type="OrthoDB" id="3548654at2759"/>
<organism evidence="2 3">
    <name type="scientific">Fusarium gaditjirri</name>
    <dbReference type="NCBI Taxonomy" id="282569"/>
    <lineage>
        <taxon>Eukaryota</taxon>
        <taxon>Fungi</taxon>
        <taxon>Dikarya</taxon>
        <taxon>Ascomycota</taxon>
        <taxon>Pezizomycotina</taxon>
        <taxon>Sordariomycetes</taxon>
        <taxon>Hypocreomycetidae</taxon>
        <taxon>Hypocreales</taxon>
        <taxon>Nectriaceae</taxon>
        <taxon>Fusarium</taxon>
        <taxon>Fusarium nisikadoi species complex</taxon>
    </lineage>
</organism>
<protein>
    <recommendedName>
        <fullName evidence="1">Heterokaryon incompatibility domain-containing protein</fullName>
    </recommendedName>
</protein>
<evidence type="ECO:0000313" key="3">
    <source>
        <dbReference type="Proteomes" id="UP000604273"/>
    </source>
</evidence>
<dbReference type="PANTHER" id="PTHR24148:SF64">
    <property type="entry name" value="HETEROKARYON INCOMPATIBILITY DOMAIN-CONTAINING PROTEIN"/>
    <property type="match status" value="1"/>
</dbReference>
<dbReference type="AlphaFoldDB" id="A0A8H4X0R1"/>
<evidence type="ECO:0000313" key="2">
    <source>
        <dbReference type="EMBL" id="KAF4956794.1"/>
    </source>
</evidence>
<feature type="domain" description="Heterokaryon incompatibility" evidence="1">
    <location>
        <begin position="69"/>
        <end position="229"/>
    </location>
</feature>
<dbReference type="Gene3D" id="3.30.559.10">
    <property type="entry name" value="Chloramphenicol acetyltransferase-like domain"/>
    <property type="match status" value="2"/>
</dbReference>
<dbReference type="PANTHER" id="PTHR24148">
    <property type="entry name" value="ANKYRIN REPEAT DOMAIN-CONTAINING PROTEIN 39 HOMOLOG-RELATED"/>
    <property type="match status" value="1"/>
</dbReference>
<dbReference type="Pfam" id="PF02458">
    <property type="entry name" value="Transferase"/>
    <property type="match status" value="1"/>
</dbReference>
<reference evidence="2" key="2">
    <citation type="submission" date="2020-05" db="EMBL/GenBank/DDBJ databases">
        <authorList>
            <person name="Kim H.-S."/>
            <person name="Proctor R.H."/>
            <person name="Brown D.W."/>
        </authorList>
    </citation>
    <scope>NUCLEOTIDE SEQUENCE</scope>
    <source>
        <strain evidence="2">NRRL 45417</strain>
    </source>
</reference>
<accession>A0A8H4X0R1</accession>
<sequence>MEPISASEIFPSVESQALSIPQGAPTLTYQSLAGSTSFRLLQILSNGGQGILRCRMFDADLAAQDTPRYIALSYTWHEESLPKTFRPVLINDKYLNVSINLWNFLQNYRETAGERIIWIDQICINQDDKDECVQQIGQMCEIYQRASMDLFWIGEPDEDTEAVFDLLSSLDRLETYLLESEGSRPGISALLNQIFMRSVGLPEYDNPIWESLMKFISRSAFHRAWIIQEVAVSRKPAIFCGLLMLPFDVVGRAATFLLESSWIKLFHQMYNVTGAAGFLTGMMNCRVRYQKGEHQSLDLLLASTRRFKATKPVDKIFALINLAESGREEALPLALRPDYRKSVVEVFRDVTLHLIRQGSLDILSGVEDARFRQIHQLPSWVPDYSVHQVASILCMPPRPGSLTLYATAAGRDVSVRHSLSDPNTLILSAHEVDKISEICSIAEQSIYDTLEKWASMVDFSATYPIVNGKSGSMIDAFWRTLIGNIGLGTTHYPVSEDWIHKFYAFALQAREELQEHYAESADMDSPSSTPGIDSILCLLKDHHNGKKGPDQDGGLYENLDDLKQHLAAVLSGLSKRFPFLNGSIFLLADQPGYLTISTNDQKDIPLKLFDQRASFDWTYNLLKRQGFPAKAFVDASFDLPYRLEESGEGIPAFEVHVRLIDGGLLLGIYGHHSIFDASRMDMVIRCFADLTKDPSKTLDVSSLTRLNGATLAAAHVPLAPDLNELLSRCPEYRLLSSPLGPTQFRPPTIDKPPENIGRIFVIQDQTVRDLKNKLAYTRLDDSKHQPSTFTCLAAITWAHVTKARVASLSSEVALGEDARLMISVDWRRRISTDVISSSAGNAIALPIASVNKSTILAACSEHEKTACAALAATARAIDEAVLSVDDDFVDTRTALFRRVPDPRLIGLDFDLGDPLDFYVNTWRHFGTRTHWDLPGLDKQDLATGIAPDAVRRAQAGFGTGAGLVLPETDATKFEVLITLDVEAMEQLCNSTSWQHWAWK</sequence>
<dbReference type="Pfam" id="PF06985">
    <property type="entry name" value="HET"/>
    <property type="match status" value="1"/>
</dbReference>
<dbReference type="EMBL" id="JABFAI010000079">
    <property type="protein sequence ID" value="KAF4956794.1"/>
    <property type="molecule type" value="Genomic_DNA"/>
</dbReference>
<comment type="caution">
    <text evidence="2">The sequence shown here is derived from an EMBL/GenBank/DDBJ whole genome shotgun (WGS) entry which is preliminary data.</text>
</comment>
<keyword evidence="3" id="KW-1185">Reference proteome</keyword>
<dbReference type="InterPro" id="IPR052895">
    <property type="entry name" value="HetReg/Transcr_Mod"/>
</dbReference>
<name>A0A8H4X0R1_9HYPO</name>
<reference evidence="2" key="1">
    <citation type="journal article" date="2020" name="BMC Genomics">
        <title>Correction to: Identification and distribution of gene clusters required for synthesis of sphingolipid metabolism inhibitors in diverse species of the filamentous fungus Fusarium.</title>
        <authorList>
            <person name="Kim H.S."/>
            <person name="Lohmar J.M."/>
            <person name="Busman M."/>
            <person name="Brown D.W."/>
            <person name="Naumann T.A."/>
            <person name="Divon H.H."/>
            <person name="Lysoe E."/>
            <person name="Uhlig S."/>
            <person name="Proctor R.H."/>
        </authorList>
    </citation>
    <scope>NUCLEOTIDE SEQUENCE</scope>
    <source>
        <strain evidence="2">NRRL 45417</strain>
    </source>
</reference>
<dbReference type="InterPro" id="IPR010730">
    <property type="entry name" value="HET"/>
</dbReference>